<evidence type="ECO:0000313" key="2">
    <source>
        <dbReference type="Proteomes" id="UP000306973"/>
    </source>
</evidence>
<dbReference type="Proteomes" id="UP000306973">
    <property type="component" value="Unassembled WGS sequence"/>
</dbReference>
<keyword evidence="2" id="KW-1185">Reference proteome</keyword>
<dbReference type="Gene3D" id="3.90.1680.10">
    <property type="entry name" value="SOS response associated peptidase-like"/>
    <property type="match status" value="1"/>
</dbReference>
<dbReference type="GO" id="GO:0003697">
    <property type="term" value="F:single-stranded DNA binding"/>
    <property type="evidence" value="ECO:0007669"/>
    <property type="project" value="InterPro"/>
</dbReference>
<sequence length="99" mass="11471">MEPWKLTPRYNVAPGTWITTVWHPSDYAPLVMDEVWWGYRLHWAKDKAPEPINATVEKVVSSNYFRGAFAHHRCLGFVRKVRSQATVYARQAYHGPEAA</sequence>
<reference evidence="1 2" key="1">
    <citation type="journal article" date="2007" name="Int. J. Syst. Evol. Microbiol.">
        <title>Halomonas saccharevitans sp. nov., Halomonas arcis sp. nov. and Halomonas subterranea sp. nov., halophilic bacteria isolated from hypersaline environments of China.</title>
        <authorList>
            <person name="Xu X.W."/>
            <person name="Wu Y.H."/>
            <person name="Zhou Z."/>
            <person name="Wang C.S."/>
            <person name="Zhou Y.G."/>
            <person name="Zhang H.B."/>
            <person name="Wang Y."/>
            <person name="Wu M."/>
        </authorList>
    </citation>
    <scope>NUCLEOTIDE SEQUENCE [LARGE SCALE GENOMIC DNA]</scope>
    <source>
        <strain evidence="1 2">TBZ3</strain>
    </source>
</reference>
<dbReference type="InterPro" id="IPR003738">
    <property type="entry name" value="SRAP"/>
</dbReference>
<protein>
    <submittedName>
        <fullName evidence="1">SOS response-associated peptidase</fullName>
    </submittedName>
</protein>
<organism evidence="1 2">
    <name type="scientific">Halomonas urmiana</name>
    <dbReference type="NCBI Taxonomy" id="490901"/>
    <lineage>
        <taxon>Bacteria</taxon>
        <taxon>Pseudomonadati</taxon>
        <taxon>Pseudomonadota</taxon>
        <taxon>Gammaproteobacteria</taxon>
        <taxon>Oceanospirillales</taxon>
        <taxon>Halomonadaceae</taxon>
        <taxon>Halomonas</taxon>
    </lineage>
</organism>
<dbReference type="AlphaFoldDB" id="A0A5R8M8Z4"/>
<accession>A0A5R8M8Z4</accession>
<dbReference type="EMBL" id="VBUI01000035">
    <property type="protein sequence ID" value="TLF46041.1"/>
    <property type="molecule type" value="Genomic_DNA"/>
</dbReference>
<evidence type="ECO:0000313" key="1">
    <source>
        <dbReference type="EMBL" id="TLF46041.1"/>
    </source>
</evidence>
<proteinExistence type="predicted"/>
<name>A0A5R8M8Z4_9GAMM</name>
<dbReference type="GO" id="GO:0106300">
    <property type="term" value="P:protein-DNA covalent cross-linking repair"/>
    <property type="evidence" value="ECO:0007669"/>
    <property type="project" value="InterPro"/>
</dbReference>
<feature type="non-terminal residue" evidence="1">
    <location>
        <position position="99"/>
    </location>
</feature>
<dbReference type="InterPro" id="IPR036590">
    <property type="entry name" value="SRAP-like"/>
</dbReference>
<dbReference type="SUPFAM" id="SSF143081">
    <property type="entry name" value="BB1717-like"/>
    <property type="match status" value="1"/>
</dbReference>
<comment type="caution">
    <text evidence="1">The sequence shown here is derived from an EMBL/GenBank/DDBJ whole genome shotgun (WGS) entry which is preliminary data.</text>
</comment>
<dbReference type="Pfam" id="PF02586">
    <property type="entry name" value="SRAP"/>
    <property type="match status" value="1"/>
</dbReference>
<gene>
    <name evidence="1" type="ORF">FEI13_17280</name>
</gene>